<keyword evidence="3 6" id="KW-0326">Glycosidase</keyword>
<evidence type="ECO:0000313" key="8">
    <source>
        <dbReference type="Proteomes" id="UP000255169"/>
    </source>
</evidence>
<dbReference type="OrthoDB" id="9765195at2"/>
<dbReference type="RefSeq" id="WP_038251437.1">
    <property type="nucleotide sequence ID" value="NZ_CCYO01000024.1"/>
</dbReference>
<dbReference type="STRING" id="29486.UGYR_03275"/>
<proteinExistence type="inferred from homology"/>
<comment type="similarity">
    <text evidence="1 5">Belongs to the glycosyl hydrolase 1 family.</text>
</comment>
<dbReference type="InterPro" id="IPR017853">
    <property type="entry name" value="GH"/>
</dbReference>
<dbReference type="Pfam" id="PF00232">
    <property type="entry name" value="Glyco_hydro_1"/>
    <property type="match status" value="1"/>
</dbReference>
<evidence type="ECO:0000256" key="3">
    <source>
        <dbReference type="ARBA" id="ARBA00023295"/>
    </source>
</evidence>
<dbReference type="GO" id="GO:0016052">
    <property type="term" value="P:carbohydrate catabolic process"/>
    <property type="evidence" value="ECO:0007669"/>
    <property type="project" value="TreeGrafter"/>
</dbReference>
<accession>A0A0A8VIP7</accession>
<feature type="active site" description="Nucleophile" evidence="4">
    <location>
        <position position="364"/>
    </location>
</feature>
<dbReference type="AlphaFoldDB" id="A0A0A8VIP7"/>
<evidence type="ECO:0000313" key="6">
    <source>
        <dbReference type="EMBL" id="CEK27834.1"/>
    </source>
</evidence>
<dbReference type="KEGG" id="yrb:UGYR_03275"/>
<evidence type="ECO:0000313" key="7">
    <source>
        <dbReference type="EMBL" id="SUP98495.1"/>
    </source>
</evidence>
<dbReference type="PATRIC" id="fig|29486.45.peg.719"/>
<sequence length="461" mass="52894">MKYQFSDDFWWGSATSAAQSEGAALRDGKSKNIFDYWYEIAPERFHDRIGPENTSTFYDCYKQDILLLKALGHNTFRTSISWSRLIPTGDGELNPKAIAFYHALIDSLLANGITPFINLYHFDMPLCMQEKGGWENPAVVDAYARYAKTCFMLFGDRVKHWFTFNEPIVPVEAGYLNDLHYPCIVDFKRAVTVAYHCVLAHAKAVSAYRQLRQGGTIGIILNLSPTYPRSDSIEDQVAAHHADLLLNRSFLDPVTKGVYPDDLIALLRQHDLLPHIEASDAHLIASGTVDLLGVNYYQPRRIQAKETPVVIGQVKTPEDLFSFYFMPGRKINPHRGWEIYEKGLYDILKDLKENYGNIPCYISENGMGVEGEEQFIDATGMVNDDYRIDFIRDHLTWLHQAVQEGCNCKGYHLWTFIDCWSWLNAYKNRYGLVRLNMVDQTRTLKKSGYWFANVARQNGFN</sequence>
<name>A0A0A8VIP7_YERRU</name>
<keyword evidence="8" id="KW-1185">Reference proteome</keyword>
<organism evidence="6">
    <name type="scientific">Yersinia ruckeri</name>
    <dbReference type="NCBI Taxonomy" id="29486"/>
    <lineage>
        <taxon>Bacteria</taxon>
        <taxon>Pseudomonadati</taxon>
        <taxon>Pseudomonadota</taxon>
        <taxon>Gammaproteobacteria</taxon>
        <taxon>Enterobacterales</taxon>
        <taxon>Yersiniaceae</taxon>
        <taxon>Yersinia</taxon>
    </lineage>
</organism>
<dbReference type="EC" id="3.2.1.86" evidence="7"/>
<dbReference type="Gene3D" id="3.20.20.80">
    <property type="entry name" value="Glycosidases"/>
    <property type="match status" value="1"/>
</dbReference>
<evidence type="ECO:0000256" key="5">
    <source>
        <dbReference type="RuleBase" id="RU003690"/>
    </source>
</evidence>
<dbReference type="GO" id="GO:0008706">
    <property type="term" value="F:6-phospho-beta-glucosidase activity"/>
    <property type="evidence" value="ECO:0007669"/>
    <property type="project" value="UniProtKB-EC"/>
</dbReference>
<dbReference type="SUPFAM" id="SSF51445">
    <property type="entry name" value="(Trans)glycosidases"/>
    <property type="match status" value="1"/>
</dbReference>
<dbReference type="InterPro" id="IPR001360">
    <property type="entry name" value="Glyco_hydro_1"/>
</dbReference>
<dbReference type="GO" id="GO:0005829">
    <property type="term" value="C:cytosol"/>
    <property type="evidence" value="ECO:0007669"/>
    <property type="project" value="TreeGrafter"/>
</dbReference>
<dbReference type="PANTHER" id="PTHR10353">
    <property type="entry name" value="GLYCOSYL HYDROLASE"/>
    <property type="match status" value="1"/>
</dbReference>
<reference evidence="6" key="1">
    <citation type="journal article" date="2015" name="Genome Announc.">
        <title>Complete Genome Sequence of Yersinia ruckeri Strain CSF007-82, Etiologic Agent of Red Mouth Disease in Salmonid Fish.</title>
        <authorList>
            <person name="Nelson M.C."/>
            <person name="LaPatra S.E."/>
            <person name="Welch T.J."/>
            <person name="Graf J."/>
        </authorList>
    </citation>
    <scope>NUCLEOTIDE SEQUENCE</scope>
    <source>
        <strain evidence="6">CSF007-82</strain>
    </source>
</reference>
<reference evidence="7 8" key="2">
    <citation type="submission" date="2018-06" db="EMBL/GenBank/DDBJ databases">
        <authorList>
            <consortium name="Pathogen Informatics"/>
            <person name="Doyle S."/>
        </authorList>
    </citation>
    <scope>NUCLEOTIDE SEQUENCE [LARGE SCALE GENOMIC DNA]</scope>
    <source>
        <strain evidence="7 8">NCTC10476</strain>
    </source>
</reference>
<evidence type="ECO:0000256" key="1">
    <source>
        <dbReference type="ARBA" id="ARBA00010838"/>
    </source>
</evidence>
<dbReference type="FunFam" id="3.20.20.80:FF:000004">
    <property type="entry name" value="Beta-glucosidase 6-phospho-beta-glucosidase"/>
    <property type="match status" value="1"/>
</dbReference>
<gene>
    <name evidence="7" type="primary">gmuD</name>
    <name evidence="6" type="ORF">CSF007_10420</name>
    <name evidence="7" type="ORF">NCTC10476_00071</name>
</gene>
<dbReference type="PANTHER" id="PTHR10353:SF139">
    <property type="entry name" value="6-PHOSPHO-BETA-GLUCOSIDASE GMUD"/>
    <property type="match status" value="1"/>
</dbReference>
<protein>
    <submittedName>
        <fullName evidence="6">Beta-glucosidase</fullName>
        <ecNumber evidence="6">3.2.1.21</ecNumber>
    </submittedName>
    <submittedName>
        <fullName evidence="7">Putative glycosyl hydrolase</fullName>
        <ecNumber evidence="7">3.2.1.86</ecNumber>
    </submittedName>
</protein>
<dbReference type="PRINTS" id="PR00131">
    <property type="entry name" value="GLHYDRLASE1"/>
</dbReference>
<dbReference type="EMBL" id="LN681231">
    <property type="protein sequence ID" value="CEK27834.1"/>
    <property type="molecule type" value="Genomic_DNA"/>
</dbReference>
<evidence type="ECO:0000256" key="2">
    <source>
        <dbReference type="ARBA" id="ARBA00022801"/>
    </source>
</evidence>
<keyword evidence="2 6" id="KW-0378">Hydrolase</keyword>
<dbReference type="InterPro" id="IPR018120">
    <property type="entry name" value="Glyco_hydro_1_AS"/>
</dbReference>
<evidence type="ECO:0000256" key="4">
    <source>
        <dbReference type="PROSITE-ProRule" id="PRU10055"/>
    </source>
</evidence>
<dbReference type="EC" id="3.2.1.21" evidence="6"/>
<dbReference type="GeneID" id="66879756"/>
<dbReference type="Proteomes" id="UP000255169">
    <property type="component" value="Unassembled WGS sequence"/>
</dbReference>
<dbReference type="PROSITE" id="PS00572">
    <property type="entry name" value="GLYCOSYL_HYDROL_F1_1"/>
    <property type="match status" value="1"/>
</dbReference>
<dbReference type="EMBL" id="UHJG01000001">
    <property type="protein sequence ID" value="SUP98495.1"/>
    <property type="molecule type" value="Genomic_DNA"/>
</dbReference>